<dbReference type="Proteomes" id="UP000245464">
    <property type="component" value="Chromosome 6"/>
</dbReference>
<gene>
    <name evidence="1" type="ORF">PtrM4_118090</name>
</gene>
<accession>A0A5M9KQX0</accession>
<proteinExistence type="predicted"/>
<dbReference type="KEGG" id="ptrr:90957049"/>
<organism evidence="1 2">
    <name type="scientific">Pyrenophora tritici-repentis</name>
    <dbReference type="NCBI Taxonomy" id="45151"/>
    <lineage>
        <taxon>Eukaryota</taxon>
        <taxon>Fungi</taxon>
        <taxon>Dikarya</taxon>
        <taxon>Ascomycota</taxon>
        <taxon>Pezizomycotina</taxon>
        <taxon>Dothideomycetes</taxon>
        <taxon>Pleosporomycetidae</taxon>
        <taxon>Pleosporales</taxon>
        <taxon>Pleosporineae</taxon>
        <taxon>Pleosporaceae</taxon>
        <taxon>Pyrenophora</taxon>
    </lineage>
</organism>
<evidence type="ECO:0000313" key="1">
    <source>
        <dbReference type="EMBL" id="KAF7569394.1"/>
    </source>
</evidence>
<reference evidence="1 2" key="1">
    <citation type="journal article" date="2018" name="BMC Genomics">
        <title>Comparative genomics of the wheat fungal pathogen Pyrenophora tritici-repentis reveals chromosomal variations and genome plasticity.</title>
        <authorList>
            <person name="Moolhuijzen P."/>
            <person name="See P.T."/>
            <person name="Hane J.K."/>
            <person name="Shi G."/>
            <person name="Liu Z."/>
            <person name="Oliver R.P."/>
            <person name="Moffat C.S."/>
        </authorList>
    </citation>
    <scope>NUCLEOTIDE SEQUENCE [LARGE SCALE GENOMIC DNA]</scope>
    <source>
        <strain evidence="1">M4</strain>
    </source>
</reference>
<evidence type="ECO:0000313" key="2">
    <source>
        <dbReference type="Proteomes" id="UP000245464"/>
    </source>
</evidence>
<comment type="caution">
    <text evidence="1">The sequence shown here is derived from an EMBL/GenBank/DDBJ whole genome shotgun (WGS) entry which is preliminary data.</text>
</comment>
<sequence>MLPQSLGLFAFSAFAAVAQGASVSLDARQGLKLAWIKGGCSTVELNFCKTLETQWPKKGVVNMECSVYTQA</sequence>
<protein>
    <submittedName>
        <fullName evidence="1">Uncharacterized protein</fullName>
    </submittedName>
</protein>
<dbReference type="GeneID" id="90957049"/>
<name>A0A5M9KQX0_9PLEO</name>
<dbReference type="RefSeq" id="XP_065961472.1">
    <property type="nucleotide sequence ID" value="XM_066108287.1"/>
</dbReference>
<dbReference type="AlphaFoldDB" id="A0A5M9KQX0"/>
<dbReference type="EMBL" id="NQIK02000006">
    <property type="protein sequence ID" value="KAF7569394.1"/>
    <property type="molecule type" value="Genomic_DNA"/>
</dbReference>